<keyword evidence="3" id="KW-1185">Reference proteome</keyword>
<dbReference type="RefSeq" id="WP_004337422.1">
    <property type="nucleotide sequence ID" value="NZ_JH660660.1"/>
</dbReference>
<proteinExistence type="predicted"/>
<dbReference type="EMBL" id="JH660660">
    <property type="protein sequence ID" value="EIM33169.1"/>
    <property type="molecule type" value="Genomic_DNA"/>
</dbReference>
<evidence type="ECO:0000313" key="2">
    <source>
        <dbReference type="EMBL" id="EIM33169.1"/>
    </source>
</evidence>
<evidence type="ECO:0000313" key="3">
    <source>
        <dbReference type="Proteomes" id="UP000002786"/>
    </source>
</evidence>
<dbReference type="HOGENOM" id="CLU_368759_0_0_10"/>
<evidence type="ECO:0008006" key="4">
    <source>
        <dbReference type="Google" id="ProtNLM"/>
    </source>
</evidence>
<accession>I4ZAC7</accession>
<dbReference type="Proteomes" id="UP000002786">
    <property type="component" value="Unassembled WGS sequence"/>
</dbReference>
<dbReference type="PROSITE" id="PS51257">
    <property type="entry name" value="PROKAR_LIPOPROTEIN"/>
    <property type="match status" value="1"/>
</dbReference>
<protein>
    <recommendedName>
        <fullName evidence="4">DUF4906 domain-containing protein</fullName>
    </recommendedName>
</protein>
<dbReference type="GeneID" id="78531424"/>
<reference evidence="2 3" key="1">
    <citation type="submission" date="2012-02" db="EMBL/GenBank/DDBJ databases">
        <title>Improved High-Quality Draft genome of Prevotella bivia DSM 20514.</title>
        <authorList>
            <consortium name="US DOE Joint Genome Institute (JGI-PGF)"/>
            <person name="Lucas S."/>
            <person name="Copeland A."/>
            <person name="Lapidus A."/>
            <person name="Bruce D."/>
            <person name="Goodwin L."/>
            <person name="Pitluck S."/>
            <person name="Peters L."/>
            <person name="Mikhailova N."/>
            <person name="Munk A.C.C."/>
            <person name="Kyrpides N."/>
            <person name="Mavromatis K."/>
            <person name="Detter J.C."/>
            <person name="Han C."/>
            <person name="Land M."/>
            <person name="Hauser L."/>
            <person name="Markowitz V."/>
            <person name="Cheng J.-F."/>
            <person name="Hugenholtz P."/>
            <person name="Woyke T."/>
            <person name="Wu D."/>
            <person name="Gronow S."/>
            <person name="Wellnitz S."/>
            <person name="Brambilla E."/>
            <person name="Klenk H.-P."/>
            <person name="Eisen J.A."/>
        </authorList>
    </citation>
    <scope>NUCLEOTIDE SEQUENCE [LARGE SCALE GENOMIC DNA]</scope>
    <source>
        <strain evidence="2 3">DSM 20514</strain>
    </source>
</reference>
<keyword evidence="1" id="KW-0732">Signal</keyword>
<dbReference type="AlphaFoldDB" id="I4ZAC7"/>
<gene>
    <name evidence="2" type="ORF">PrebiDRAFT_1464</name>
</gene>
<organism evidence="2 3">
    <name type="scientific">Prevotella bivia DSM 20514</name>
    <dbReference type="NCBI Taxonomy" id="868129"/>
    <lineage>
        <taxon>Bacteria</taxon>
        <taxon>Pseudomonadati</taxon>
        <taxon>Bacteroidota</taxon>
        <taxon>Bacteroidia</taxon>
        <taxon>Bacteroidales</taxon>
        <taxon>Prevotellaceae</taxon>
        <taxon>Prevotella</taxon>
    </lineage>
</organism>
<feature type="chain" id="PRO_5003698822" description="DUF4906 domain-containing protein" evidence="1">
    <location>
        <begin position="27"/>
        <end position="790"/>
    </location>
</feature>
<sequence length="790" mass="88160">MKLKTLFSFGAAMMTALLMSCSETIAEQGNGQKNTKLDEKTFVVSLNLDGGQGDDKSTGKAPQTRGIAVDRQQNNGTDSEILDFYFWDENTPVLSDYIERNKKKGNNTFTARCVFKRAEGGKFVDGSELYGEIKFNQVGTSRNIKYKGDIVLKGNGATAVLPKKGEEWYVMGLAGGQYNETDHTVDVTGFAYALEKYQSVRNVVDNKGKYGVIPFLSTWKKVNVADAGTLVSQEPLVFNPQGTLLRIALDNQTFYDFTVKFLGISSNVLANNVKYDLSSTGLGTTPSAVASDFKWEYTGNVNESGMNNFEWNLNMEDPIKIKRRSNVMQNADGTGQDILIYVWVNSKAPASGDTPRTGFFTSTYQDKVATKGNQNNKNEYVLTTHEYADELMTEGWVGWPNLGNGRVTWKVGKDQGGCTPAPSFEWVLSKTLTTDFTQLNGRQAKVTLPIVMREPIPLEYISQKSAYGTDYFSQPQWIKELGGDNLVTIAYLNNGDLSNGLLRYLKQPRNKDVNNTTGYKEGVKWIVPNENQWCGVLLSSTNVTRNRTVNPAWLGDTEQFSSDEDIITIGNGSKVKDQKFYSRYINLPKTHRNRRSIYALRFFEDAEHTKVSPYFCVVKYTWVQTDSKNSDKASLTVEALPLKEAYLTLYGGADKLLKAIAHNDDAGKKLGLFYWHAGDVIRRYFCANQSGLSFNGSHPDVPRNNTTKAGRGFLVAKDTNPYAPYELANGAYDVINMQNGYIHMGHSLQRAGANPLPGGALDYSWFKTVGNTPKFDVRLLRKKIEFKELP</sequence>
<evidence type="ECO:0000256" key="1">
    <source>
        <dbReference type="SAM" id="SignalP"/>
    </source>
</evidence>
<feature type="signal peptide" evidence="1">
    <location>
        <begin position="1"/>
        <end position="26"/>
    </location>
</feature>
<name>I4ZAC7_9BACT</name>